<proteinExistence type="predicted"/>
<accession>A0ACC6SVY7</accession>
<dbReference type="Proteomes" id="UP001480082">
    <property type="component" value="Unassembled WGS sequence"/>
</dbReference>
<organism evidence="1 2">
    <name type="scientific">Mesorhizobium australicum</name>
    <dbReference type="NCBI Taxonomy" id="536018"/>
    <lineage>
        <taxon>Bacteria</taxon>
        <taxon>Pseudomonadati</taxon>
        <taxon>Pseudomonadota</taxon>
        <taxon>Alphaproteobacteria</taxon>
        <taxon>Hyphomicrobiales</taxon>
        <taxon>Phyllobacteriaceae</taxon>
        <taxon>Mesorhizobium</taxon>
    </lineage>
</organism>
<gene>
    <name evidence="1" type="ORF">NKI81_08140</name>
</gene>
<evidence type="ECO:0000313" key="1">
    <source>
        <dbReference type="EMBL" id="MER9283932.1"/>
    </source>
</evidence>
<comment type="caution">
    <text evidence="1">The sequence shown here is derived from an EMBL/GenBank/DDBJ whole genome shotgun (WGS) entry which is preliminary data.</text>
</comment>
<protein>
    <submittedName>
        <fullName evidence="1">AraC family transcriptional regulator</fullName>
    </submittedName>
</protein>
<keyword evidence="2" id="KW-1185">Reference proteome</keyword>
<name>A0ACC6SVY7_9HYPH</name>
<dbReference type="EMBL" id="JAMYRI010000004">
    <property type="protein sequence ID" value="MER9283932.1"/>
    <property type="molecule type" value="Genomic_DNA"/>
</dbReference>
<reference evidence="1 2" key="1">
    <citation type="journal article" date="2024" name="Proc. Natl. Acad. Sci. U.S.A.">
        <title>The evolutionary genomics of adaptation to stress in wild rhizobium bacteria.</title>
        <authorList>
            <person name="Kehlet-Delgado H."/>
            <person name="Montoya A.P."/>
            <person name="Jensen K.T."/>
            <person name="Wendlandt C.E."/>
            <person name="Dexheimer C."/>
            <person name="Roberts M."/>
            <person name="Torres Martinez L."/>
            <person name="Friesen M.L."/>
            <person name="Griffitts J.S."/>
            <person name="Porter S.S."/>
        </authorList>
    </citation>
    <scope>NUCLEOTIDE SEQUENCE [LARGE SCALE GENOMIC DNA]</scope>
    <source>
        <strain evidence="1 2">M0468</strain>
    </source>
</reference>
<evidence type="ECO:0000313" key="2">
    <source>
        <dbReference type="Proteomes" id="UP001480082"/>
    </source>
</evidence>
<sequence length="303" mass="33305">MMESPENLTILPDGGPRAGVSGDLLSHVLAQVRLTGDEVFSRTLAQAEQLDLDEGQAHIVVVTVGALRMESGDQAPVVIEAGDLVLLPRGPGALRLVASHPRVAIVACRFWFDPDSLRGMIFVLPRCIHIERAQGAGWVDGMLPFLMVETSDAQPGAALMISRIIDLMVIRTLRSWVHEGRATGWLGGLSDARIARSLKAIHERPLQRWSINELAHKAGMSRSSFCERFAALVGRSPLRYQNEWRLGLARDLLARRDARVGEIGLRIGYESEAAFSRAYKQLFGHPPRVEYALANEAAPAKPR</sequence>